<protein>
    <submittedName>
        <fullName evidence="1">Uncharacterized protein</fullName>
    </submittedName>
</protein>
<dbReference type="Proteomes" id="UP000186098">
    <property type="component" value="Unassembled WGS sequence"/>
</dbReference>
<dbReference type="STRING" id="407234.SAMN05421795_102214"/>
<proteinExistence type="predicted"/>
<gene>
    <name evidence="1" type="ORF">SAMN05421795_102214</name>
</gene>
<sequence length="146" mass="14238">MVMTEAGTDGGHDPLDAFLVAARAHPPEPSAALLARVLSDAEAVQAGFEAGPSRAGEALPGAADVSAGLWAGLAAALRDAVGGWRAMGGMATAAVTGVWIGMAGADSLSIAAGGLWGGGAMSASATTLSLIPDDSDSFMLAMELEG</sequence>
<name>A0A1N7KVF8_9RHOB</name>
<reference evidence="2" key="1">
    <citation type="submission" date="2017-01" db="EMBL/GenBank/DDBJ databases">
        <authorList>
            <person name="Varghese N."/>
            <person name="Submissions S."/>
        </authorList>
    </citation>
    <scope>NUCLEOTIDE SEQUENCE [LARGE SCALE GENOMIC DNA]</scope>
    <source>
        <strain evidence="2">DSM 18714</strain>
    </source>
</reference>
<evidence type="ECO:0000313" key="1">
    <source>
        <dbReference type="EMBL" id="SIS65588.1"/>
    </source>
</evidence>
<dbReference type="EMBL" id="FTOM01000002">
    <property type="protein sequence ID" value="SIS65588.1"/>
    <property type="molecule type" value="Genomic_DNA"/>
</dbReference>
<organism evidence="1 2">
    <name type="scientific">Phaeovulum vinaykumarii</name>
    <dbReference type="NCBI Taxonomy" id="407234"/>
    <lineage>
        <taxon>Bacteria</taxon>
        <taxon>Pseudomonadati</taxon>
        <taxon>Pseudomonadota</taxon>
        <taxon>Alphaproteobacteria</taxon>
        <taxon>Rhodobacterales</taxon>
        <taxon>Paracoccaceae</taxon>
        <taxon>Phaeovulum</taxon>
    </lineage>
</organism>
<dbReference type="AlphaFoldDB" id="A0A1N7KVF8"/>
<evidence type="ECO:0000313" key="2">
    <source>
        <dbReference type="Proteomes" id="UP000186098"/>
    </source>
</evidence>
<keyword evidence="2" id="KW-1185">Reference proteome</keyword>
<accession>A0A1N7KVF8</accession>